<comment type="caution">
    <text evidence="1">The sequence shown here is derived from an EMBL/GenBank/DDBJ whole genome shotgun (WGS) entry which is preliminary data.</text>
</comment>
<dbReference type="InterPro" id="IPR052931">
    <property type="entry name" value="Prophage_regulatory_activator"/>
</dbReference>
<proteinExistence type="predicted"/>
<dbReference type="PANTHER" id="PTHR36154:SF1">
    <property type="entry name" value="DNA-BINDING TRANSCRIPTIONAL ACTIVATOR ALPA"/>
    <property type="match status" value="1"/>
</dbReference>
<dbReference type="Gene3D" id="1.10.238.160">
    <property type="match status" value="1"/>
</dbReference>
<protein>
    <submittedName>
        <fullName evidence="1">Uncharacterized protein</fullName>
    </submittedName>
</protein>
<reference evidence="1 2" key="1">
    <citation type="submission" date="2018-08" db="EMBL/GenBank/DDBJ databases">
        <title>Recombination of ecologically and evolutionarily significant loci maintains genetic cohesion in the Pseudomonas syringae species complex.</title>
        <authorList>
            <person name="Dillon M."/>
            <person name="Thakur S."/>
            <person name="Almeida R.N.D."/>
            <person name="Weir B.S."/>
            <person name="Guttman D.S."/>
        </authorList>
    </citation>
    <scope>NUCLEOTIDE SEQUENCE [LARGE SCALE GENOMIC DNA]</scope>
    <source>
        <strain evidence="1 2">ICMP 16926</strain>
    </source>
</reference>
<name>A0A0P9ZZV2_PSESX</name>
<evidence type="ECO:0000313" key="2">
    <source>
        <dbReference type="Proteomes" id="UP000268096"/>
    </source>
</evidence>
<accession>A0A0P9ZZV2</accession>
<sequence>MNTARNDETVEFIRLPEVIKLVGYKTSKIYEMAKTGEFPKQVKLGGRSVAWVKSEVIAWNRAQVEAARADQEASTESK</sequence>
<dbReference type="Pfam" id="PF05930">
    <property type="entry name" value="Phage_AlpA"/>
    <property type="match status" value="1"/>
</dbReference>
<dbReference type="AlphaFoldDB" id="A0A0P9ZZV2"/>
<gene>
    <name evidence="1" type="ORF">ALP48_102255</name>
</gene>
<dbReference type="EMBL" id="RBTH01000100">
    <property type="protein sequence ID" value="RMT48868.1"/>
    <property type="molecule type" value="Genomic_DNA"/>
</dbReference>
<evidence type="ECO:0000313" key="1">
    <source>
        <dbReference type="EMBL" id="RMT48868.1"/>
    </source>
</evidence>
<organism evidence="1 2">
    <name type="scientific">Pseudomonas syringae pv. solidagae</name>
    <dbReference type="NCBI Taxonomy" id="264458"/>
    <lineage>
        <taxon>Bacteria</taxon>
        <taxon>Pseudomonadati</taxon>
        <taxon>Pseudomonadota</taxon>
        <taxon>Gammaproteobacteria</taxon>
        <taxon>Pseudomonadales</taxon>
        <taxon>Pseudomonadaceae</taxon>
        <taxon>Pseudomonas</taxon>
        <taxon>Pseudomonas syringae</taxon>
    </lineage>
</organism>
<dbReference type="Proteomes" id="UP000268096">
    <property type="component" value="Unassembled WGS sequence"/>
</dbReference>
<dbReference type="InterPro" id="IPR010260">
    <property type="entry name" value="AlpA"/>
</dbReference>
<dbReference type="RefSeq" id="WP_057458118.1">
    <property type="nucleotide sequence ID" value="NZ_LJRH01000330.1"/>
</dbReference>
<dbReference type="PANTHER" id="PTHR36154">
    <property type="entry name" value="DNA-BINDING TRANSCRIPTIONAL ACTIVATOR ALPA"/>
    <property type="match status" value="1"/>
</dbReference>